<comment type="caution">
    <text evidence="6">The sequence shown here is derived from an EMBL/GenBank/DDBJ whole genome shotgun (WGS) entry which is preliminary data.</text>
</comment>
<dbReference type="InterPro" id="IPR023765">
    <property type="entry name" value="SBP_5_CS"/>
</dbReference>
<dbReference type="SUPFAM" id="SSF53850">
    <property type="entry name" value="Periplasmic binding protein-like II"/>
    <property type="match status" value="1"/>
</dbReference>
<organism evidence="6 7">
    <name type="scientific">Microbacterium mitrae</name>
    <dbReference type="NCBI Taxonomy" id="664640"/>
    <lineage>
        <taxon>Bacteria</taxon>
        <taxon>Bacillati</taxon>
        <taxon>Actinomycetota</taxon>
        <taxon>Actinomycetes</taxon>
        <taxon>Micrococcales</taxon>
        <taxon>Microbacteriaceae</taxon>
        <taxon>Microbacterium</taxon>
    </lineage>
</organism>
<protein>
    <submittedName>
        <fullName evidence="6">ABC transporter substrate-binding protein</fullName>
    </submittedName>
</protein>
<keyword evidence="7" id="KW-1185">Reference proteome</keyword>
<reference evidence="6 7" key="1">
    <citation type="submission" date="2019-08" db="EMBL/GenBank/DDBJ databases">
        <authorList>
            <person name="Dong K."/>
        </authorList>
    </citation>
    <scope>NUCLEOTIDE SEQUENCE [LARGE SCALE GENOMIC DNA]</scope>
    <source>
        <strain evidence="6 7">M4-8</strain>
    </source>
</reference>
<dbReference type="GO" id="GO:1904680">
    <property type="term" value="F:peptide transmembrane transporter activity"/>
    <property type="evidence" value="ECO:0007669"/>
    <property type="project" value="TreeGrafter"/>
</dbReference>
<dbReference type="RefSeq" id="WP_147825227.1">
    <property type="nucleotide sequence ID" value="NZ_BAAARG010000001.1"/>
</dbReference>
<dbReference type="InterPro" id="IPR039424">
    <property type="entry name" value="SBP_5"/>
</dbReference>
<feature type="signal peptide" evidence="4">
    <location>
        <begin position="1"/>
        <end position="25"/>
    </location>
</feature>
<dbReference type="GO" id="GO:0042597">
    <property type="term" value="C:periplasmic space"/>
    <property type="evidence" value="ECO:0007669"/>
    <property type="project" value="UniProtKB-ARBA"/>
</dbReference>
<proteinExistence type="inferred from homology"/>
<evidence type="ECO:0000256" key="2">
    <source>
        <dbReference type="ARBA" id="ARBA00005695"/>
    </source>
</evidence>
<dbReference type="PANTHER" id="PTHR30290:SF59">
    <property type="entry name" value="OLIGOPEPTIDE ABC TRANSPORTER,SUBSTRATE-BINDING PROTEIN"/>
    <property type="match status" value="1"/>
</dbReference>
<accession>A0A5C8HTL3</accession>
<evidence type="ECO:0000313" key="6">
    <source>
        <dbReference type="EMBL" id="TXK06423.1"/>
    </source>
</evidence>
<dbReference type="PANTHER" id="PTHR30290">
    <property type="entry name" value="PERIPLASMIC BINDING COMPONENT OF ABC TRANSPORTER"/>
    <property type="match status" value="1"/>
</dbReference>
<evidence type="ECO:0000313" key="7">
    <source>
        <dbReference type="Proteomes" id="UP000321196"/>
    </source>
</evidence>
<dbReference type="Gene3D" id="3.10.105.10">
    <property type="entry name" value="Dipeptide-binding Protein, Domain 3"/>
    <property type="match status" value="1"/>
</dbReference>
<dbReference type="EMBL" id="VRSW01000001">
    <property type="protein sequence ID" value="TXK06423.1"/>
    <property type="molecule type" value="Genomic_DNA"/>
</dbReference>
<dbReference type="PIRSF" id="PIRSF002741">
    <property type="entry name" value="MppA"/>
    <property type="match status" value="1"/>
</dbReference>
<evidence type="ECO:0000256" key="4">
    <source>
        <dbReference type="SAM" id="SignalP"/>
    </source>
</evidence>
<dbReference type="GO" id="GO:0015833">
    <property type="term" value="P:peptide transport"/>
    <property type="evidence" value="ECO:0007669"/>
    <property type="project" value="TreeGrafter"/>
</dbReference>
<dbReference type="InterPro" id="IPR030678">
    <property type="entry name" value="Peptide/Ni-bd"/>
</dbReference>
<dbReference type="AlphaFoldDB" id="A0A5C8HTL3"/>
<evidence type="ECO:0000256" key="1">
    <source>
        <dbReference type="ARBA" id="ARBA00004193"/>
    </source>
</evidence>
<dbReference type="CDD" id="cd00995">
    <property type="entry name" value="PBP2_NikA_DppA_OppA_like"/>
    <property type="match status" value="1"/>
</dbReference>
<dbReference type="Proteomes" id="UP000321196">
    <property type="component" value="Unassembled WGS sequence"/>
</dbReference>
<feature type="domain" description="Solute-binding protein family 5" evidence="5">
    <location>
        <begin position="86"/>
        <end position="443"/>
    </location>
</feature>
<sequence length="527" mass="56331">MPRKIATSIAAIAAAGLLLSGCTSSTPETSGESDGGSTSASSNATFTYAIGGDPMSMNPINLSDRWGLTFANIVYLPLARVEADGTVVNELAEKIEPAEDGLSVTVTLKDDLKWSDGEPITAEDVVFTYTNKAVRENGNADLLYVGDEPITAAATDDHTVVFTLPSLSAAAISNIATETYIIPKHIYGDVTDFSVTQLDPAAIGSGPYKLDEYKPGEYLKFSANENYYGDAPNIPNLILQILTDADTVKTALQTDQVSASFVTSAQVAEFEGTNVTTYPYSEGRVAYLGVQAGKPALADPKVRQALFFALDRGAISDAAFLSTDYYEEAYSILPPSNPWATEDVEKYEQDVAKSKQLLEEANAADLKLTLGYIGTDPAQVAEATQVQEQFAEVGVDLTLSGVDGSALYAELEKGADSKFDLFLGGYIMGLEPDAYSALFRTGASANYFGYSNPEVDALFDAGVAELDDAKRGDIYDELQAKIQDDAVFFPIADNKKIIAMSNSFTGIDEARLVPIYSLENFGKLAVK</sequence>
<name>A0A5C8HTL3_9MICO</name>
<dbReference type="GO" id="GO:0043190">
    <property type="term" value="C:ATP-binding cassette (ABC) transporter complex"/>
    <property type="evidence" value="ECO:0007669"/>
    <property type="project" value="InterPro"/>
</dbReference>
<evidence type="ECO:0000259" key="5">
    <source>
        <dbReference type="Pfam" id="PF00496"/>
    </source>
</evidence>
<dbReference type="Pfam" id="PF00496">
    <property type="entry name" value="SBP_bac_5"/>
    <property type="match status" value="1"/>
</dbReference>
<comment type="similarity">
    <text evidence="2">Belongs to the bacterial solute-binding protein 5 family.</text>
</comment>
<comment type="subcellular location">
    <subcellularLocation>
        <location evidence="1">Cell membrane</location>
        <topology evidence="1">Lipid-anchor</topology>
    </subcellularLocation>
</comment>
<dbReference type="Gene3D" id="3.40.190.10">
    <property type="entry name" value="Periplasmic binding protein-like II"/>
    <property type="match status" value="1"/>
</dbReference>
<dbReference type="PROSITE" id="PS01040">
    <property type="entry name" value="SBP_BACTERIAL_5"/>
    <property type="match status" value="1"/>
</dbReference>
<feature type="chain" id="PRO_5039541691" evidence="4">
    <location>
        <begin position="26"/>
        <end position="527"/>
    </location>
</feature>
<dbReference type="Gene3D" id="3.90.76.10">
    <property type="entry name" value="Dipeptide-binding Protein, Domain 1"/>
    <property type="match status" value="1"/>
</dbReference>
<dbReference type="OrthoDB" id="9764591at2"/>
<dbReference type="PROSITE" id="PS51257">
    <property type="entry name" value="PROKAR_LIPOPROTEIN"/>
    <property type="match status" value="1"/>
</dbReference>
<dbReference type="InterPro" id="IPR000914">
    <property type="entry name" value="SBP_5_dom"/>
</dbReference>
<evidence type="ECO:0000256" key="3">
    <source>
        <dbReference type="ARBA" id="ARBA00022729"/>
    </source>
</evidence>
<gene>
    <name evidence="6" type="ORF">FVP60_05560</name>
</gene>
<keyword evidence="3 4" id="KW-0732">Signal</keyword>